<dbReference type="Pfam" id="PF05013">
    <property type="entry name" value="FGase"/>
    <property type="match status" value="1"/>
</dbReference>
<evidence type="ECO:0000313" key="1">
    <source>
        <dbReference type="EMBL" id="RLK07986.1"/>
    </source>
</evidence>
<dbReference type="GO" id="GO:0016787">
    <property type="term" value="F:hydrolase activity"/>
    <property type="evidence" value="ECO:0007669"/>
    <property type="project" value="UniProtKB-KW"/>
</dbReference>
<organism evidence="1 2">
    <name type="scientific">Ruegeria conchae</name>
    <dbReference type="NCBI Taxonomy" id="981384"/>
    <lineage>
        <taxon>Bacteria</taxon>
        <taxon>Pseudomonadati</taxon>
        <taxon>Pseudomonadota</taxon>
        <taxon>Alphaproteobacteria</taxon>
        <taxon>Rhodobacterales</taxon>
        <taxon>Roseobacteraceae</taxon>
        <taxon>Ruegeria</taxon>
    </lineage>
</organism>
<keyword evidence="1" id="KW-0378">Hydrolase</keyword>
<dbReference type="InterPro" id="IPR011227">
    <property type="entry name" value="UCP029730"/>
</dbReference>
<keyword evidence="2" id="KW-1185">Reference proteome</keyword>
<dbReference type="PIRSF" id="PIRSF029730">
    <property type="entry name" value="UCP029730"/>
    <property type="match status" value="1"/>
</dbReference>
<dbReference type="RefSeq" id="WP_010437437.1">
    <property type="nucleotide sequence ID" value="NZ_AEYW01000001.1"/>
</dbReference>
<gene>
    <name evidence="1" type="ORF">CLV75_1652</name>
</gene>
<proteinExistence type="predicted"/>
<evidence type="ECO:0000313" key="2">
    <source>
        <dbReference type="Proteomes" id="UP000271700"/>
    </source>
</evidence>
<dbReference type="OrthoDB" id="9815326at2"/>
<dbReference type="Proteomes" id="UP000271700">
    <property type="component" value="Unassembled WGS sequence"/>
</dbReference>
<name>A0A497ZSS9_9RHOB</name>
<comment type="caution">
    <text evidence="1">The sequence shown here is derived from an EMBL/GenBank/DDBJ whole genome shotgun (WGS) entry which is preliminary data.</text>
</comment>
<dbReference type="STRING" id="981384.GCA_000192475_04258"/>
<dbReference type="InterPro" id="IPR007709">
    <property type="entry name" value="N-FG_amidohydro"/>
</dbReference>
<dbReference type="SUPFAM" id="SSF53187">
    <property type="entry name" value="Zn-dependent exopeptidases"/>
    <property type="match status" value="1"/>
</dbReference>
<accession>A0A497ZSS9</accession>
<protein>
    <submittedName>
        <fullName evidence="1">Putative N-formylglutamate amidohydrolase</fullName>
    </submittedName>
</protein>
<dbReference type="EMBL" id="RCCT01000002">
    <property type="protein sequence ID" value="RLK07986.1"/>
    <property type="molecule type" value="Genomic_DNA"/>
</dbReference>
<reference evidence="1 2" key="1">
    <citation type="submission" date="2018-10" db="EMBL/GenBank/DDBJ databases">
        <title>Genomic Encyclopedia of Archaeal and Bacterial Type Strains, Phase II (KMG-II): from individual species to whole genera.</title>
        <authorList>
            <person name="Goeker M."/>
        </authorList>
    </citation>
    <scope>NUCLEOTIDE SEQUENCE [LARGE SCALE GENOMIC DNA]</scope>
    <source>
        <strain evidence="1 2">DSM 29317</strain>
    </source>
</reference>
<sequence length="257" mass="28403">MKTSVATQELLVTGDPAPVEWVNRDSDAKIALLCEHAGRAIPQKLGDLGVSEEVQASHRGWDIGAEAVARQLADRLRAPLILQRYSRLVIDCNRPIDAPDSIPPNSFGEQIPANLNLTAADRAARQREIMAPLNGAIEHMLDRAPRVLAVSIHSFAAQVDGETRPWHAGFLTRVDPTTGQAAIDHISALRPELHMALNQPYQIDSESDWFIPRFAEPRGLAHSLVEIRNDLIRDAKGVEDWAQLLSEAFTRILETKT</sequence>
<dbReference type="AlphaFoldDB" id="A0A497ZSS9"/>
<dbReference type="Gene3D" id="3.40.630.40">
    <property type="entry name" value="Zn-dependent exopeptidases"/>
    <property type="match status" value="1"/>
</dbReference>